<dbReference type="Gene3D" id="3.40.50.300">
    <property type="entry name" value="P-loop containing nucleotide triphosphate hydrolases"/>
    <property type="match status" value="1"/>
</dbReference>
<evidence type="ECO:0000256" key="4">
    <source>
        <dbReference type="ARBA" id="ARBA00040480"/>
    </source>
</evidence>
<reference evidence="6" key="1">
    <citation type="submission" date="2020-03" db="EMBL/GenBank/DDBJ databases">
        <authorList>
            <person name="Guo F."/>
        </authorList>
    </citation>
    <scope>NUCLEOTIDE SEQUENCE</scope>
    <source>
        <strain evidence="6">JCM 30134</strain>
    </source>
</reference>
<name>A0A9E5T437_9GAMM</name>
<dbReference type="InterPro" id="IPR003959">
    <property type="entry name" value="ATPase_AAA_core"/>
</dbReference>
<organism evidence="6 7">
    <name type="scientific">Pseudomaricurvus hydrocarbonicus</name>
    <dbReference type="NCBI Taxonomy" id="1470433"/>
    <lineage>
        <taxon>Bacteria</taxon>
        <taxon>Pseudomonadati</taxon>
        <taxon>Pseudomonadota</taxon>
        <taxon>Gammaproteobacteria</taxon>
        <taxon>Cellvibrionales</taxon>
        <taxon>Cellvibrionaceae</taxon>
        <taxon>Pseudomaricurvus</taxon>
    </lineage>
</organism>
<proteinExistence type="inferred from homology"/>
<dbReference type="InterPro" id="IPR052381">
    <property type="entry name" value="AAA_domain_protein"/>
</dbReference>
<dbReference type="Proteomes" id="UP000787472">
    <property type="component" value="Unassembled WGS sequence"/>
</dbReference>
<dbReference type="InterPro" id="IPR027417">
    <property type="entry name" value="P-loop_NTPase"/>
</dbReference>
<dbReference type="PANTHER" id="PTHR42960:SF1">
    <property type="entry name" value="YCF46 PROTEIN"/>
    <property type="match status" value="1"/>
</dbReference>
<comment type="caution">
    <text evidence="6">The sequence shown here is derived from an EMBL/GenBank/DDBJ whole genome shotgun (WGS) entry which is preliminary data.</text>
</comment>
<dbReference type="InterPro" id="IPR003593">
    <property type="entry name" value="AAA+_ATPase"/>
</dbReference>
<evidence type="ECO:0000256" key="2">
    <source>
        <dbReference type="ARBA" id="ARBA00022840"/>
    </source>
</evidence>
<evidence type="ECO:0000313" key="7">
    <source>
        <dbReference type="Proteomes" id="UP000787472"/>
    </source>
</evidence>
<dbReference type="PANTHER" id="PTHR42960">
    <property type="entry name" value="YCF46 PROTEIN"/>
    <property type="match status" value="1"/>
</dbReference>
<dbReference type="GO" id="GO:0016887">
    <property type="term" value="F:ATP hydrolysis activity"/>
    <property type="evidence" value="ECO:0007669"/>
    <property type="project" value="InterPro"/>
</dbReference>
<dbReference type="RefSeq" id="WP_167190406.1">
    <property type="nucleotide sequence ID" value="NZ_JAAONZ010000017.1"/>
</dbReference>
<dbReference type="SUPFAM" id="SSF52540">
    <property type="entry name" value="P-loop containing nucleoside triphosphate hydrolases"/>
    <property type="match status" value="1"/>
</dbReference>
<keyword evidence="7" id="KW-1185">Reference proteome</keyword>
<keyword evidence="2" id="KW-0067">ATP-binding</keyword>
<feature type="domain" description="AAA+ ATPase" evidence="5">
    <location>
        <begin position="266"/>
        <end position="399"/>
    </location>
</feature>
<dbReference type="GO" id="GO:0005524">
    <property type="term" value="F:ATP binding"/>
    <property type="evidence" value="ECO:0007669"/>
    <property type="project" value="UniProtKB-KW"/>
</dbReference>
<accession>A0A9E5T437</accession>
<sequence>MQVTVSEDIACLLRQRVPLIALESSQENHALNLLQRQCQKQGQPLYRWTLTEGLDTVGFGPRLQRKESEQTPLELLQGIKARSDGGVFVLCDFHWHLSGEPKVIRLLKDIALNFDLVPKRIVLLSHALELPPELSVFSARARLSLPSDDEIMTLIRQEAKRFARQSGQQRIRTDAAALQTLLASLRGLTHQDVTRLAYHAIADDGAITDSDLPEVNSAKFAMLNHQGLLSYEYDTESFASVGGLENFKHWLLQRQKAFVGETSLEPPRGVLLLGVQGGGKSLAAKAVAGLWQLPLLRLDMGSLYNKFIGESERNLRSALQQAELMAPCVLWLDELEKALAQGGADDGLGRRLLGYFLTWMAERKSPVFLVATSNDIQKLPAELVRKGRFDEIFFVDLPTAEVRESIVAIHLKKRNLSADEFDLGRIAAVAEGFSGAEIEQAVVSALYALEEGMALTDDLLIQAMVSTTPLSVVMAEQLASLRHWAADRTVKA</sequence>
<keyword evidence="1" id="KW-0547">Nucleotide-binding</keyword>
<gene>
    <name evidence="6" type="ORF">G8770_18470</name>
</gene>
<evidence type="ECO:0000259" key="5">
    <source>
        <dbReference type="SMART" id="SM00382"/>
    </source>
</evidence>
<dbReference type="Pfam" id="PF00004">
    <property type="entry name" value="AAA"/>
    <property type="match status" value="1"/>
</dbReference>
<dbReference type="EMBL" id="JAAONZ010000017">
    <property type="protein sequence ID" value="NHO67534.1"/>
    <property type="molecule type" value="Genomic_DNA"/>
</dbReference>
<evidence type="ECO:0000256" key="3">
    <source>
        <dbReference type="ARBA" id="ARBA00038088"/>
    </source>
</evidence>
<dbReference type="AlphaFoldDB" id="A0A9E5T437"/>
<dbReference type="Gene3D" id="1.10.8.60">
    <property type="match status" value="1"/>
</dbReference>
<comment type="similarity">
    <text evidence="3">Belongs to the AAA ATPase family. Highly divergent.</text>
</comment>
<dbReference type="SMART" id="SM00382">
    <property type="entry name" value="AAA"/>
    <property type="match status" value="1"/>
</dbReference>
<evidence type="ECO:0000313" key="6">
    <source>
        <dbReference type="EMBL" id="NHO67534.1"/>
    </source>
</evidence>
<evidence type="ECO:0000256" key="1">
    <source>
        <dbReference type="ARBA" id="ARBA00022741"/>
    </source>
</evidence>
<protein>
    <recommendedName>
        <fullName evidence="4">Uncharacterized AAA domain-containing protein ycf46</fullName>
    </recommendedName>
</protein>